<feature type="chain" id="PRO_5002748879" evidence="1">
    <location>
        <begin position="20"/>
        <end position="325"/>
    </location>
</feature>
<dbReference type="Gene3D" id="2.170.15.10">
    <property type="entry name" value="Proaerolysin, chain A, domain 3"/>
    <property type="match status" value="1"/>
</dbReference>
<dbReference type="AlphaFoldDB" id="B0D5P1"/>
<dbReference type="HOGENOM" id="CLU_058858_0_0_1"/>
<keyword evidence="1" id="KW-0732">Signal</keyword>
<evidence type="ECO:0000313" key="2">
    <source>
        <dbReference type="EMBL" id="EDR10052.1"/>
    </source>
</evidence>
<reference evidence="2 3" key="1">
    <citation type="journal article" date="2008" name="Nature">
        <title>The genome of Laccaria bicolor provides insights into mycorrhizal symbiosis.</title>
        <authorList>
            <person name="Martin F."/>
            <person name="Aerts A."/>
            <person name="Ahren D."/>
            <person name="Brun A."/>
            <person name="Danchin E.G.J."/>
            <person name="Duchaussoy F."/>
            <person name="Gibon J."/>
            <person name="Kohler A."/>
            <person name="Lindquist E."/>
            <person name="Pereda V."/>
            <person name="Salamov A."/>
            <person name="Shapiro H.J."/>
            <person name="Wuyts J."/>
            <person name="Blaudez D."/>
            <person name="Buee M."/>
            <person name="Brokstein P."/>
            <person name="Canbaeck B."/>
            <person name="Cohen D."/>
            <person name="Courty P.E."/>
            <person name="Coutinho P.M."/>
            <person name="Delaruelle C."/>
            <person name="Detter J.C."/>
            <person name="Deveau A."/>
            <person name="DiFazio S."/>
            <person name="Duplessis S."/>
            <person name="Fraissinet-Tachet L."/>
            <person name="Lucic E."/>
            <person name="Frey-Klett P."/>
            <person name="Fourrey C."/>
            <person name="Feussner I."/>
            <person name="Gay G."/>
            <person name="Grimwood J."/>
            <person name="Hoegger P.J."/>
            <person name="Jain P."/>
            <person name="Kilaru S."/>
            <person name="Labbe J."/>
            <person name="Lin Y.C."/>
            <person name="Legue V."/>
            <person name="Le Tacon F."/>
            <person name="Marmeisse R."/>
            <person name="Melayah D."/>
            <person name="Montanini B."/>
            <person name="Muratet M."/>
            <person name="Nehls U."/>
            <person name="Niculita-Hirzel H."/>
            <person name="Oudot-Le Secq M.P."/>
            <person name="Peter M."/>
            <person name="Quesneville H."/>
            <person name="Rajashekar B."/>
            <person name="Reich M."/>
            <person name="Rouhier N."/>
            <person name="Schmutz J."/>
            <person name="Yin T."/>
            <person name="Chalot M."/>
            <person name="Henrissat B."/>
            <person name="Kuees U."/>
            <person name="Lucas S."/>
            <person name="Van de Peer Y."/>
            <person name="Podila G.K."/>
            <person name="Polle A."/>
            <person name="Pukkila P.J."/>
            <person name="Richardson P.M."/>
            <person name="Rouze P."/>
            <person name="Sanders I.R."/>
            <person name="Stajich J.E."/>
            <person name="Tunlid A."/>
            <person name="Tuskan G."/>
            <person name="Grigoriev I.V."/>
        </authorList>
    </citation>
    <scope>NUCLEOTIDE SEQUENCE [LARGE SCALE GENOMIC DNA]</scope>
    <source>
        <strain evidence="3">S238N-H82 / ATCC MYA-4686</strain>
    </source>
</reference>
<dbReference type="GeneID" id="6074837"/>
<dbReference type="STRING" id="486041.B0D5P1"/>
<dbReference type="InParanoid" id="B0D5P1"/>
<accession>B0D5P1</accession>
<dbReference type="SUPFAM" id="SSF56973">
    <property type="entry name" value="Aerolisin/ETX pore-forming domain"/>
    <property type="match status" value="1"/>
</dbReference>
<protein>
    <submittedName>
        <fullName evidence="2">Predicted protein</fullName>
    </submittedName>
</protein>
<dbReference type="EMBL" id="DS547098">
    <property type="protein sequence ID" value="EDR10052.1"/>
    <property type="molecule type" value="Genomic_DNA"/>
</dbReference>
<evidence type="ECO:0000313" key="3">
    <source>
        <dbReference type="Proteomes" id="UP000001194"/>
    </source>
</evidence>
<feature type="signal peptide" evidence="1">
    <location>
        <begin position="1"/>
        <end position="19"/>
    </location>
</feature>
<dbReference type="Proteomes" id="UP000001194">
    <property type="component" value="Unassembled WGS sequence"/>
</dbReference>
<dbReference type="OrthoDB" id="3010635at2759"/>
<evidence type="ECO:0000256" key="1">
    <source>
        <dbReference type="SAM" id="SignalP"/>
    </source>
</evidence>
<proteinExistence type="predicted"/>
<name>B0D5P1_LACBS</name>
<gene>
    <name evidence="2" type="ORF">LACBIDRAFT_317986</name>
</gene>
<dbReference type="KEGG" id="lbc:LACBIDRAFT_317986"/>
<organism evidence="3">
    <name type="scientific">Laccaria bicolor (strain S238N-H82 / ATCC MYA-4686)</name>
    <name type="common">Bicoloured deceiver</name>
    <name type="synonym">Laccaria laccata var. bicolor</name>
    <dbReference type="NCBI Taxonomy" id="486041"/>
    <lineage>
        <taxon>Eukaryota</taxon>
        <taxon>Fungi</taxon>
        <taxon>Dikarya</taxon>
        <taxon>Basidiomycota</taxon>
        <taxon>Agaricomycotina</taxon>
        <taxon>Agaricomycetes</taxon>
        <taxon>Agaricomycetidae</taxon>
        <taxon>Agaricales</taxon>
        <taxon>Agaricineae</taxon>
        <taxon>Hydnangiaceae</taxon>
        <taxon>Laccaria</taxon>
    </lineage>
</organism>
<sequence length="325" mass="34672">MTFPYILSVLFCGLQLASALPASKRAGSADINHVIQHTHEDSYYVRGNPSIYARGASSCTPLTLEQVKALPGWSKIQQYATNTYGDGGVNIVVNPPEYPNAPATVCLQDGPIPIKLQGPPSCTTNSGEIGGTITGTTGSYQLSFQQGYSNSATWTVTQESSLAVGVTVSATIGIPEVADVSTSISATTTLTNSLSKSFTTTVDNQQTQTMSVNTVDGKPCKGTVRLFTLSGRRRGDRDTEFTLQMTTKTCNAQGTGSARYVASGYVWFNYDDARPPKSDPNGGKHFKYAVDIASVLTNIDDRSSSMTFSGAMQIRQILMPSAPRD</sequence>
<dbReference type="RefSeq" id="XP_001879437.1">
    <property type="nucleotide sequence ID" value="XM_001879402.1"/>
</dbReference>
<keyword evidence="3" id="KW-1185">Reference proteome</keyword>